<dbReference type="PANTHER" id="PTHR43744">
    <property type="entry name" value="ABC TRANSPORTER PERMEASE PROTEIN MG189-RELATED-RELATED"/>
    <property type="match status" value="1"/>
</dbReference>
<proteinExistence type="inferred from homology"/>
<keyword evidence="10" id="KW-1185">Reference proteome</keyword>
<name>A0A564SHF3_9FIRM</name>
<protein>
    <submittedName>
        <fullName evidence="9">L-arabinose transport system permease protein AraQ</fullName>
    </submittedName>
</protein>
<feature type="domain" description="ABC transmembrane type-1" evidence="8">
    <location>
        <begin position="77"/>
        <end position="270"/>
    </location>
</feature>
<reference evidence="9 10" key="1">
    <citation type="submission" date="2019-07" db="EMBL/GenBank/DDBJ databases">
        <authorList>
            <person name="Hibberd C M."/>
            <person name="Gehrig L. J."/>
            <person name="Chang H.-W."/>
            <person name="Venkatesh S."/>
        </authorList>
    </citation>
    <scope>NUCLEOTIDE SEQUENCE [LARGE SCALE GENOMIC DNA]</scope>
    <source>
        <strain evidence="9">Ruminococcus_obeum_SSTS_Bg7063</strain>
    </source>
</reference>
<dbReference type="EMBL" id="CABHNB010000009">
    <property type="protein sequence ID" value="VUW94575.1"/>
    <property type="molecule type" value="Genomic_DNA"/>
</dbReference>
<evidence type="ECO:0000256" key="5">
    <source>
        <dbReference type="ARBA" id="ARBA00022989"/>
    </source>
</evidence>
<dbReference type="InterPro" id="IPR035906">
    <property type="entry name" value="MetI-like_sf"/>
</dbReference>
<keyword evidence="5 7" id="KW-1133">Transmembrane helix</keyword>
<feature type="transmembrane region" description="Helical" evidence="7">
    <location>
        <begin position="251"/>
        <end position="270"/>
    </location>
</feature>
<keyword evidence="4 7" id="KW-0812">Transmembrane</keyword>
<comment type="similarity">
    <text evidence="7">Belongs to the binding-protein-dependent transport system permease family.</text>
</comment>
<evidence type="ECO:0000313" key="10">
    <source>
        <dbReference type="Proteomes" id="UP000409147"/>
    </source>
</evidence>
<dbReference type="Pfam" id="PF00528">
    <property type="entry name" value="BPD_transp_1"/>
    <property type="match status" value="1"/>
</dbReference>
<evidence type="ECO:0000256" key="6">
    <source>
        <dbReference type="ARBA" id="ARBA00023136"/>
    </source>
</evidence>
<comment type="subcellular location">
    <subcellularLocation>
        <location evidence="1 7">Cell membrane</location>
        <topology evidence="1 7">Multi-pass membrane protein</topology>
    </subcellularLocation>
</comment>
<dbReference type="Proteomes" id="UP000409147">
    <property type="component" value="Unassembled WGS sequence"/>
</dbReference>
<dbReference type="SUPFAM" id="SSF161098">
    <property type="entry name" value="MetI-like"/>
    <property type="match status" value="1"/>
</dbReference>
<feature type="transmembrane region" description="Helical" evidence="7">
    <location>
        <begin position="147"/>
        <end position="168"/>
    </location>
</feature>
<dbReference type="InterPro" id="IPR000515">
    <property type="entry name" value="MetI-like"/>
</dbReference>
<dbReference type="AlphaFoldDB" id="A0A564SHF3"/>
<feature type="transmembrane region" description="Helical" evidence="7">
    <location>
        <begin position="189"/>
        <end position="213"/>
    </location>
</feature>
<organism evidence="9 10">
    <name type="scientific">Blautia obeum</name>
    <dbReference type="NCBI Taxonomy" id="40520"/>
    <lineage>
        <taxon>Bacteria</taxon>
        <taxon>Bacillati</taxon>
        <taxon>Bacillota</taxon>
        <taxon>Clostridia</taxon>
        <taxon>Lachnospirales</taxon>
        <taxon>Lachnospiraceae</taxon>
        <taxon>Blautia</taxon>
    </lineage>
</organism>
<dbReference type="PANTHER" id="PTHR43744:SF8">
    <property type="entry name" value="SN-GLYCEROL-3-PHOSPHATE TRANSPORT SYSTEM PERMEASE PROTEIN UGPE"/>
    <property type="match status" value="1"/>
</dbReference>
<dbReference type="Gene3D" id="1.10.3720.10">
    <property type="entry name" value="MetI-like"/>
    <property type="match status" value="1"/>
</dbReference>
<feature type="transmembrane region" description="Helical" evidence="7">
    <location>
        <begin position="112"/>
        <end position="135"/>
    </location>
</feature>
<dbReference type="PROSITE" id="PS50928">
    <property type="entry name" value="ABC_TM1"/>
    <property type="match status" value="1"/>
</dbReference>
<evidence type="ECO:0000256" key="2">
    <source>
        <dbReference type="ARBA" id="ARBA00022448"/>
    </source>
</evidence>
<gene>
    <name evidence="9" type="primary">araQ_2</name>
    <name evidence="9" type="ORF">ROSSTS7063_00619</name>
</gene>
<evidence type="ECO:0000256" key="1">
    <source>
        <dbReference type="ARBA" id="ARBA00004651"/>
    </source>
</evidence>
<dbReference type="GeneID" id="79805745"/>
<dbReference type="GO" id="GO:0055085">
    <property type="term" value="P:transmembrane transport"/>
    <property type="evidence" value="ECO:0007669"/>
    <property type="project" value="InterPro"/>
</dbReference>
<evidence type="ECO:0000259" key="8">
    <source>
        <dbReference type="PROSITE" id="PS50928"/>
    </source>
</evidence>
<keyword evidence="6 7" id="KW-0472">Membrane</keyword>
<feature type="transmembrane region" description="Helical" evidence="7">
    <location>
        <begin position="81"/>
        <end position="103"/>
    </location>
</feature>
<feature type="transmembrane region" description="Helical" evidence="7">
    <location>
        <begin position="20"/>
        <end position="40"/>
    </location>
</feature>
<evidence type="ECO:0000313" key="9">
    <source>
        <dbReference type="EMBL" id="VUW94575.1"/>
    </source>
</evidence>
<dbReference type="CDD" id="cd06261">
    <property type="entry name" value="TM_PBP2"/>
    <property type="match status" value="1"/>
</dbReference>
<accession>A0A564SHF3</accession>
<evidence type="ECO:0000256" key="4">
    <source>
        <dbReference type="ARBA" id="ARBA00022692"/>
    </source>
</evidence>
<sequence length="285" mass="32400">MDEGRSVESSKIRPIIRTVVAVLLFLFYMFPFFMIVLNSFKDKRDITKLPLSFGGKKGFTIDNYITAFQRLDFLNVFKNSFLVTGISVLLIILFSSMCAYIFVRKDWKINKLLFLLMMFSMVIPFQVVMIPLISIYGGMFHLLNHRYTLIFMHLGFSVSMAVFMYHGFIKENVPLALEEAAHIDGAGPFRTYFSIVFPLLKAPTATLVILYVLSLWNDYLLPSLILTDKKVYTLPVAMSLFQGTYSNQMDLLLAGLVMSIIPIIILYVVLQKYIIAGVVAGAVKS</sequence>
<dbReference type="RefSeq" id="WP_005423663.1">
    <property type="nucleotide sequence ID" value="NZ_CABHNB010000009.1"/>
</dbReference>
<keyword evidence="2 7" id="KW-0813">Transport</keyword>
<evidence type="ECO:0000256" key="3">
    <source>
        <dbReference type="ARBA" id="ARBA00022475"/>
    </source>
</evidence>
<keyword evidence="3" id="KW-1003">Cell membrane</keyword>
<evidence type="ECO:0000256" key="7">
    <source>
        <dbReference type="RuleBase" id="RU363032"/>
    </source>
</evidence>
<dbReference type="GO" id="GO:0005886">
    <property type="term" value="C:plasma membrane"/>
    <property type="evidence" value="ECO:0007669"/>
    <property type="project" value="UniProtKB-SubCell"/>
</dbReference>